<dbReference type="EMBL" id="AP026708">
    <property type="protein sequence ID" value="BDQ34564.1"/>
    <property type="molecule type" value="Genomic_DNA"/>
</dbReference>
<keyword evidence="2" id="KW-1185">Reference proteome</keyword>
<accession>A0ABN6RTW2</accession>
<gene>
    <name evidence="1" type="ORF">JCM14722_21060</name>
</gene>
<name>A0ABN6RTW2_9BACT</name>
<evidence type="ECO:0000313" key="1">
    <source>
        <dbReference type="EMBL" id="BDQ34564.1"/>
    </source>
</evidence>
<dbReference type="RefSeq" id="WP_264981463.1">
    <property type="nucleotide sequence ID" value="NZ_AP026708.1"/>
</dbReference>
<protein>
    <submittedName>
        <fullName evidence="1">Uncharacterized protein</fullName>
    </submittedName>
</protein>
<evidence type="ECO:0000313" key="2">
    <source>
        <dbReference type="Proteomes" id="UP001061361"/>
    </source>
</evidence>
<reference evidence="1" key="1">
    <citation type="submission" date="2022-08" db="EMBL/GenBank/DDBJ databases">
        <title>Genome Sequence of the sulphate-reducing bacterium, Pseudodesulfovibrio portus JCM14722.</title>
        <authorList>
            <person name="Kondo R."/>
            <person name="Kataoka T."/>
        </authorList>
    </citation>
    <scope>NUCLEOTIDE SEQUENCE</scope>
    <source>
        <strain evidence="1">JCM 14722</strain>
    </source>
</reference>
<dbReference type="Proteomes" id="UP001061361">
    <property type="component" value="Chromosome"/>
</dbReference>
<proteinExistence type="predicted"/>
<sequence length="171" mass="19115">MSKDKKYLLNRIWTAAILVAVTFLLIYTPAEAAEIVDVSPVHCRHGLHQPDGGKFAVFVFCDDALGTQLGIIYTQPGVGPVEPSSEWSNGNRFWQEGEWVYDAINLLWSPSGDYLYVTTEGVYGFNGFYELDLRKRAATKLLSGSDGGDLRIEAVENGFVEVNGRRFRMKD</sequence>
<organism evidence="1 2">
    <name type="scientific">Pseudodesulfovibrio portus</name>
    <dbReference type="NCBI Taxonomy" id="231439"/>
    <lineage>
        <taxon>Bacteria</taxon>
        <taxon>Pseudomonadati</taxon>
        <taxon>Thermodesulfobacteriota</taxon>
        <taxon>Desulfovibrionia</taxon>
        <taxon>Desulfovibrionales</taxon>
        <taxon>Desulfovibrionaceae</taxon>
    </lineage>
</organism>